<accession>A0A9P6GKM6</accession>
<dbReference type="OrthoDB" id="3799366at2759"/>
<name>A0A9P6GKM6_9PLEO</name>
<evidence type="ECO:0000313" key="3">
    <source>
        <dbReference type="EMBL" id="KAF9736843.1"/>
    </source>
</evidence>
<dbReference type="Proteomes" id="UP000756921">
    <property type="component" value="Unassembled WGS sequence"/>
</dbReference>
<dbReference type="AlphaFoldDB" id="A0A9P6GKM6"/>
<evidence type="ECO:0000256" key="2">
    <source>
        <dbReference type="SAM" id="MobiDB-lite"/>
    </source>
</evidence>
<keyword evidence="1" id="KW-0175">Coiled coil</keyword>
<comment type="caution">
    <text evidence="3">The sequence shown here is derived from an EMBL/GenBank/DDBJ whole genome shotgun (WGS) entry which is preliminary data.</text>
</comment>
<protein>
    <submittedName>
        <fullName evidence="3">Uncharacterized protein</fullName>
    </submittedName>
</protein>
<evidence type="ECO:0000313" key="4">
    <source>
        <dbReference type="Proteomes" id="UP000756921"/>
    </source>
</evidence>
<gene>
    <name evidence="3" type="ORF">PMIN01_04622</name>
</gene>
<reference evidence="3" key="1">
    <citation type="journal article" date="2020" name="Mol. Plant Microbe Interact.">
        <title>Genome Sequence of the Biocontrol Agent Coniothyrium minitans strain Conio (IMI 134523).</title>
        <authorList>
            <person name="Patel D."/>
            <person name="Shittu T.A."/>
            <person name="Baroncelli R."/>
            <person name="Muthumeenakshi S."/>
            <person name="Osborne T.H."/>
            <person name="Janganan T.K."/>
            <person name="Sreenivasaprasad S."/>
        </authorList>
    </citation>
    <scope>NUCLEOTIDE SEQUENCE</scope>
    <source>
        <strain evidence="3">Conio</strain>
    </source>
</reference>
<proteinExistence type="predicted"/>
<feature type="region of interest" description="Disordered" evidence="2">
    <location>
        <begin position="118"/>
        <end position="142"/>
    </location>
</feature>
<feature type="coiled-coil region" evidence="1">
    <location>
        <begin position="214"/>
        <end position="241"/>
    </location>
</feature>
<dbReference type="EMBL" id="WJXW01000004">
    <property type="protein sequence ID" value="KAF9736843.1"/>
    <property type="molecule type" value="Genomic_DNA"/>
</dbReference>
<evidence type="ECO:0000256" key="1">
    <source>
        <dbReference type="SAM" id="Coils"/>
    </source>
</evidence>
<keyword evidence="4" id="KW-1185">Reference proteome</keyword>
<sequence>MPISPSAQRDVYRTREAVRQIQIHHAMHPTRATDIHTDELVDFNCPHAPRIFNWLSAMPSDPSKLVESEASPEKTAELYKDYLNWCSSILRCLKKELDLHEMEYRRLGLKYHQTPLYLRDPTATPANPRPRGLSPSDPRMSSAAPAALPINPAILHALHSIFSPDQPRTTDQFFSNWRTVQKAFVDIRVTLDIDYNQFERHQLKSLLCSVEHDVDFASNLLTEIETQLEGLAQNLGEVMAQRRMCEGANLNDASDIERSAFKAWLGTFPEVVSGEVNVDIVEMVMRTAGAELSMDFNNNYSSWDKDEERTQLGLLWEAERGL</sequence>
<organism evidence="3 4">
    <name type="scientific">Paraphaeosphaeria minitans</name>
    <dbReference type="NCBI Taxonomy" id="565426"/>
    <lineage>
        <taxon>Eukaryota</taxon>
        <taxon>Fungi</taxon>
        <taxon>Dikarya</taxon>
        <taxon>Ascomycota</taxon>
        <taxon>Pezizomycotina</taxon>
        <taxon>Dothideomycetes</taxon>
        <taxon>Pleosporomycetidae</taxon>
        <taxon>Pleosporales</taxon>
        <taxon>Massarineae</taxon>
        <taxon>Didymosphaeriaceae</taxon>
        <taxon>Paraphaeosphaeria</taxon>
    </lineage>
</organism>